<keyword evidence="3" id="KW-1185">Reference proteome</keyword>
<evidence type="ECO:0000256" key="1">
    <source>
        <dbReference type="SAM" id="MobiDB-lite"/>
    </source>
</evidence>
<organism evidence="2 3">
    <name type="scientific">Nesidiocoris tenuis</name>
    <dbReference type="NCBI Taxonomy" id="355587"/>
    <lineage>
        <taxon>Eukaryota</taxon>
        <taxon>Metazoa</taxon>
        <taxon>Ecdysozoa</taxon>
        <taxon>Arthropoda</taxon>
        <taxon>Hexapoda</taxon>
        <taxon>Insecta</taxon>
        <taxon>Pterygota</taxon>
        <taxon>Neoptera</taxon>
        <taxon>Paraneoptera</taxon>
        <taxon>Hemiptera</taxon>
        <taxon>Heteroptera</taxon>
        <taxon>Panheteroptera</taxon>
        <taxon>Cimicomorpha</taxon>
        <taxon>Miridae</taxon>
        <taxon>Dicyphina</taxon>
        <taxon>Nesidiocoris</taxon>
    </lineage>
</organism>
<gene>
    <name evidence="2" type="ORF">NTEN_LOCUS693</name>
</gene>
<feature type="region of interest" description="Disordered" evidence="1">
    <location>
        <begin position="72"/>
        <end position="136"/>
    </location>
</feature>
<proteinExistence type="predicted"/>
<dbReference type="EMBL" id="CADCXU010001244">
    <property type="protein sequence ID" value="CAA9993812.1"/>
    <property type="molecule type" value="Genomic_DNA"/>
</dbReference>
<accession>A0A6H5FVT4</accession>
<dbReference type="Proteomes" id="UP000479000">
    <property type="component" value="Unassembled WGS sequence"/>
</dbReference>
<protein>
    <submittedName>
        <fullName evidence="2">Uncharacterized protein</fullName>
    </submittedName>
</protein>
<evidence type="ECO:0000313" key="2">
    <source>
        <dbReference type="EMBL" id="CAA9993812.1"/>
    </source>
</evidence>
<dbReference type="AlphaFoldDB" id="A0A6H5FVT4"/>
<evidence type="ECO:0000313" key="3">
    <source>
        <dbReference type="Proteomes" id="UP000479000"/>
    </source>
</evidence>
<sequence>MNCQIQAGFSPLTIFVTFKSPNSRCPFSTNPFLMVMRPFSIVTLATLCISKMLANQDVNVFLYWGGKSNSEASRLPGSEPSPPSASRGVAPSAERPAPPPHSLSISASERQRENIRPPSVERLSPRRVGGPSGSGRCPRPYHRYRVKVAPLRSSGCSCFSTPLHPSRLICGSFSALCRPIPPGTQSQSAFDHIQNTMTINNKRIFCI</sequence>
<name>A0A6H5FVT4_9HEMI</name>
<feature type="compositionally biased region" description="Low complexity" evidence="1">
    <location>
        <begin position="126"/>
        <end position="136"/>
    </location>
</feature>
<reference evidence="2 3" key="1">
    <citation type="submission" date="2020-02" db="EMBL/GenBank/DDBJ databases">
        <authorList>
            <person name="Ferguson B K."/>
        </authorList>
    </citation>
    <scope>NUCLEOTIDE SEQUENCE [LARGE SCALE GENOMIC DNA]</scope>
</reference>